<comment type="caution">
    <text evidence="1">The sequence shown here is derived from an EMBL/GenBank/DDBJ whole genome shotgun (WGS) entry which is preliminary data.</text>
</comment>
<organism evidence="1 2">
    <name type="scientific">Rickettsia felis str. Pedreira</name>
    <dbReference type="NCBI Taxonomy" id="1359196"/>
    <lineage>
        <taxon>Bacteria</taxon>
        <taxon>Pseudomonadati</taxon>
        <taxon>Pseudomonadota</taxon>
        <taxon>Alphaproteobacteria</taxon>
        <taxon>Rickettsiales</taxon>
        <taxon>Rickettsiaceae</taxon>
        <taxon>Rickettsieae</taxon>
        <taxon>Rickettsia</taxon>
        <taxon>spotted fever group</taxon>
    </lineage>
</organism>
<gene>
    <name evidence="1" type="ORF">RFEPED_0619</name>
</gene>
<evidence type="ECO:0000313" key="2">
    <source>
        <dbReference type="Proteomes" id="UP000033475"/>
    </source>
</evidence>
<protein>
    <submittedName>
        <fullName evidence="1">Uncharacterized protein</fullName>
    </submittedName>
</protein>
<accession>A0A0F3MRG8</accession>
<dbReference type="Proteomes" id="UP000033475">
    <property type="component" value="Unassembled WGS sequence"/>
</dbReference>
<name>A0A0F3MRG8_RICFI</name>
<evidence type="ECO:0000313" key="1">
    <source>
        <dbReference type="EMBL" id="KJV58241.1"/>
    </source>
</evidence>
<dbReference type="AlphaFoldDB" id="A0A0F3MRG8"/>
<proteinExistence type="predicted"/>
<dbReference type="PATRIC" id="fig|1359196.3.peg.601"/>
<sequence>MLRQNLQFFLAMTEKPIYATTPTLCGNDIKAFYIRRINS</sequence>
<reference evidence="1 2" key="1">
    <citation type="submission" date="2015-01" db="EMBL/GenBank/DDBJ databases">
        <title>Genome Sequencing of Rickettsiales.</title>
        <authorList>
            <person name="Daugherty S.C."/>
            <person name="Su Q."/>
            <person name="Abolude K."/>
            <person name="Beier-Sexton M."/>
            <person name="Carlyon J.A."/>
            <person name="Carter R."/>
            <person name="Day N.P."/>
            <person name="Dumler S.J."/>
            <person name="Dyachenko V."/>
            <person name="Godinez A."/>
            <person name="Kurtti T.J."/>
            <person name="Lichay M."/>
            <person name="Mullins K.E."/>
            <person name="Ott S."/>
            <person name="Pappas-Brown V."/>
            <person name="Paris D.H."/>
            <person name="Patel P."/>
            <person name="Richards A.L."/>
            <person name="Sadzewicz L."/>
            <person name="Sears K."/>
            <person name="Seidman D."/>
            <person name="Sengamalay N."/>
            <person name="Stenos J."/>
            <person name="Tallon L.J."/>
            <person name="Vincent G."/>
            <person name="Fraser C.M."/>
            <person name="Munderloh U."/>
            <person name="Dunning-Hotopp J.C."/>
        </authorList>
    </citation>
    <scope>NUCLEOTIDE SEQUENCE [LARGE SCALE GENOMIC DNA]</scope>
    <source>
        <strain evidence="1 2">Pedreira</strain>
    </source>
</reference>
<dbReference type="EMBL" id="LANQ01000001">
    <property type="protein sequence ID" value="KJV58241.1"/>
    <property type="molecule type" value="Genomic_DNA"/>
</dbReference>